<dbReference type="Proteomes" id="UP000225972">
    <property type="component" value="Unassembled WGS sequence"/>
</dbReference>
<gene>
    <name evidence="1" type="ORF">TRP8649_03996</name>
</gene>
<proteinExistence type="predicted"/>
<evidence type="ECO:0000313" key="2">
    <source>
        <dbReference type="Proteomes" id="UP000225972"/>
    </source>
</evidence>
<evidence type="ECO:0000313" key="1">
    <source>
        <dbReference type="EMBL" id="SMX29857.1"/>
    </source>
</evidence>
<accession>A0A238JI79</accession>
<sequence>MTRIRAFFASLRATWNKGPCPSWTEYLNAEQNR</sequence>
<reference evidence="2" key="1">
    <citation type="submission" date="2017-05" db="EMBL/GenBank/DDBJ databases">
        <authorList>
            <person name="Rodrigo-Torres L."/>
            <person name="Arahal R. D."/>
            <person name="Lucena T."/>
        </authorList>
    </citation>
    <scope>NUCLEOTIDE SEQUENCE [LARGE SCALE GENOMIC DNA]</scope>
    <source>
        <strain evidence="2">CECT 8649</strain>
    </source>
</reference>
<organism evidence="1 2">
    <name type="scientific">Pelagimonas phthalicica</name>
    <dbReference type="NCBI Taxonomy" id="1037362"/>
    <lineage>
        <taxon>Bacteria</taxon>
        <taxon>Pseudomonadati</taxon>
        <taxon>Pseudomonadota</taxon>
        <taxon>Alphaproteobacteria</taxon>
        <taxon>Rhodobacterales</taxon>
        <taxon>Roseobacteraceae</taxon>
        <taxon>Pelagimonas</taxon>
    </lineage>
</organism>
<protein>
    <submittedName>
        <fullName evidence="1">Uncharacterized protein</fullName>
    </submittedName>
</protein>
<dbReference type="EMBL" id="FXXP01000003">
    <property type="protein sequence ID" value="SMX29857.1"/>
    <property type="molecule type" value="Genomic_DNA"/>
</dbReference>
<name>A0A238JI79_9RHOB</name>
<keyword evidence="2" id="KW-1185">Reference proteome</keyword>
<dbReference type="AlphaFoldDB" id="A0A238JI79"/>